<dbReference type="Pfam" id="PF00012">
    <property type="entry name" value="HSP70"/>
    <property type="match status" value="1"/>
</dbReference>
<dbReference type="AlphaFoldDB" id="A0A1H5DBE4"/>
<keyword evidence="2" id="KW-0067">ATP-binding</keyword>
<sequence>MVSVLGVSVGASAVRVAHPDDRGAASWTFPVDAARERPEELVADSVETVIAEHAVDEVHAIGVAYRDQAQAAAVQAAMADCRLVPEVTAALRMLETSGELGDHSTLVLYDLGSSGLTVTVVDRATGTVFGTSRTDEIGGDLVDRLIRDHQLEGKRIAAPADEAGESELAARCRRAKEELSTNTAVCVPGDGGLLLLSQDILDSLIVRGVEASARLTREVIELSGRSPDAVVLIGGGAHIPLVASLMESWLALPVIVPAQPELVAAEGAALVAQEHSDSADRLPTQKFVRPVIRGGALAGGALAVVAVIGLGLGVGGSHLQSSDGDARPVATEPSNAEVSPSPAPAPVSTPPPSAAVSVPDAAEQEASVPEPAPAPAPAPRPLIPGLPQIQLPPLPPPPPLPPLPRIPGL</sequence>
<evidence type="ECO:0000256" key="1">
    <source>
        <dbReference type="ARBA" id="ARBA00022741"/>
    </source>
</evidence>
<dbReference type="InterPro" id="IPR043129">
    <property type="entry name" value="ATPase_NBD"/>
</dbReference>
<dbReference type="InterPro" id="IPR013126">
    <property type="entry name" value="Hsp_70_fam"/>
</dbReference>
<evidence type="ECO:0000256" key="4">
    <source>
        <dbReference type="SAM" id="MobiDB-lite"/>
    </source>
</evidence>
<evidence type="ECO:0000313" key="5">
    <source>
        <dbReference type="EMBL" id="SED76157.1"/>
    </source>
</evidence>
<dbReference type="OrthoDB" id="4569948at2"/>
<dbReference type="Proteomes" id="UP000183407">
    <property type="component" value="Unassembled WGS sequence"/>
</dbReference>
<dbReference type="PANTHER" id="PTHR42749:SF1">
    <property type="entry name" value="CELL SHAPE-DETERMINING PROTEIN MREB"/>
    <property type="match status" value="1"/>
</dbReference>
<dbReference type="GO" id="GO:0140662">
    <property type="term" value="F:ATP-dependent protein folding chaperone"/>
    <property type="evidence" value="ECO:0007669"/>
    <property type="project" value="InterPro"/>
</dbReference>
<dbReference type="RefSeq" id="WP_073365997.1">
    <property type="nucleotide sequence ID" value="NZ_FNTL01000004.1"/>
</dbReference>
<name>A0A1H5DBE4_RHOJO</name>
<gene>
    <name evidence="5" type="ORF">SAMN04490220_5461</name>
</gene>
<dbReference type="GO" id="GO:0005524">
    <property type="term" value="F:ATP binding"/>
    <property type="evidence" value="ECO:0007669"/>
    <property type="project" value="UniProtKB-KW"/>
</dbReference>
<dbReference type="Gene3D" id="3.30.420.40">
    <property type="match status" value="2"/>
</dbReference>
<evidence type="ECO:0000256" key="2">
    <source>
        <dbReference type="ARBA" id="ARBA00022840"/>
    </source>
</evidence>
<dbReference type="SUPFAM" id="SSF53067">
    <property type="entry name" value="Actin-like ATPase domain"/>
    <property type="match status" value="1"/>
</dbReference>
<protein>
    <submittedName>
        <fullName evidence="5">Hsp70 protein</fullName>
    </submittedName>
</protein>
<keyword evidence="1" id="KW-0547">Nucleotide-binding</keyword>
<keyword evidence="3" id="KW-0143">Chaperone</keyword>
<feature type="compositionally biased region" description="Pro residues" evidence="4">
    <location>
        <begin position="341"/>
        <end position="353"/>
    </location>
</feature>
<accession>A0A1H5DBE4</accession>
<organism evidence="5 6">
    <name type="scientific">Rhodococcus jostii</name>
    <dbReference type="NCBI Taxonomy" id="132919"/>
    <lineage>
        <taxon>Bacteria</taxon>
        <taxon>Bacillati</taxon>
        <taxon>Actinomycetota</taxon>
        <taxon>Actinomycetes</taxon>
        <taxon>Mycobacteriales</taxon>
        <taxon>Nocardiaceae</taxon>
        <taxon>Rhodococcus</taxon>
    </lineage>
</organism>
<dbReference type="EMBL" id="FNTL01000004">
    <property type="protein sequence ID" value="SED76157.1"/>
    <property type="molecule type" value="Genomic_DNA"/>
</dbReference>
<dbReference type="Gene3D" id="3.90.640.10">
    <property type="entry name" value="Actin, Chain A, domain 4"/>
    <property type="match status" value="1"/>
</dbReference>
<evidence type="ECO:0000313" key="6">
    <source>
        <dbReference type="Proteomes" id="UP000183407"/>
    </source>
</evidence>
<proteinExistence type="predicted"/>
<feature type="compositionally biased region" description="Pro residues" evidence="4">
    <location>
        <begin position="370"/>
        <end position="409"/>
    </location>
</feature>
<reference evidence="6" key="1">
    <citation type="submission" date="2016-10" db="EMBL/GenBank/DDBJ databases">
        <authorList>
            <person name="Varghese N."/>
        </authorList>
    </citation>
    <scope>NUCLEOTIDE SEQUENCE [LARGE SCALE GENOMIC DNA]</scope>
    <source>
        <strain evidence="6">DSM 44719</strain>
    </source>
</reference>
<feature type="compositionally biased region" description="Low complexity" evidence="4">
    <location>
        <begin position="354"/>
        <end position="369"/>
    </location>
</feature>
<evidence type="ECO:0000256" key="3">
    <source>
        <dbReference type="ARBA" id="ARBA00023186"/>
    </source>
</evidence>
<dbReference type="PANTHER" id="PTHR42749">
    <property type="entry name" value="CELL SHAPE-DETERMINING PROTEIN MREB"/>
    <property type="match status" value="1"/>
</dbReference>
<feature type="region of interest" description="Disordered" evidence="4">
    <location>
        <begin position="318"/>
        <end position="409"/>
    </location>
</feature>